<reference evidence="11 12" key="1">
    <citation type="submission" date="2024-12" db="EMBL/GenBank/DDBJ databases">
        <authorList>
            <person name="Lee Y."/>
        </authorList>
    </citation>
    <scope>NUCLEOTIDE SEQUENCE [LARGE SCALE GENOMIC DNA]</scope>
    <source>
        <strain evidence="11 12">03SUJ4</strain>
    </source>
</reference>
<evidence type="ECO:0000256" key="4">
    <source>
        <dbReference type="ARBA" id="ARBA00022723"/>
    </source>
</evidence>
<keyword evidence="9" id="KW-0234">DNA repair</keyword>
<dbReference type="NCBIfam" id="TIGR03914">
    <property type="entry name" value="UDG_fam_dom"/>
    <property type="match status" value="1"/>
</dbReference>
<evidence type="ECO:0000256" key="1">
    <source>
        <dbReference type="ARBA" id="ARBA00006521"/>
    </source>
</evidence>
<dbReference type="Pfam" id="PF03167">
    <property type="entry name" value="UDG"/>
    <property type="match status" value="1"/>
</dbReference>
<comment type="caution">
    <text evidence="11">The sequence shown here is derived from an EMBL/GenBank/DDBJ whole genome shotgun (WGS) entry which is preliminary data.</text>
</comment>
<comment type="similarity">
    <text evidence="1">Belongs to the uracil-DNA glycosylase (UDG) superfamily. Type 4 (UDGa) family.</text>
</comment>
<dbReference type="RefSeq" id="WP_263412620.1">
    <property type="nucleotide sequence ID" value="NZ_BAABBH010000001.1"/>
</dbReference>
<evidence type="ECO:0000256" key="5">
    <source>
        <dbReference type="ARBA" id="ARBA00022763"/>
    </source>
</evidence>
<dbReference type="Proteomes" id="UP001634747">
    <property type="component" value="Unassembled WGS sequence"/>
</dbReference>
<dbReference type="InterPro" id="IPR005122">
    <property type="entry name" value="Uracil-DNA_glycosylase-like"/>
</dbReference>
<evidence type="ECO:0000256" key="6">
    <source>
        <dbReference type="ARBA" id="ARBA00022801"/>
    </source>
</evidence>
<dbReference type="InterPro" id="IPR005273">
    <property type="entry name" value="Ura-DNA_glyco_family4"/>
</dbReference>
<dbReference type="InterPro" id="IPR051536">
    <property type="entry name" value="UDG_Type-4/5"/>
</dbReference>
<dbReference type="PANTHER" id="PTHR33693">
    <property type="entry name" value="TYPE-5 URACIL-DNA GLYCOSYLASE"/>
    <property type="match status" value="1"/>
</dbReference>
<dbReference type="EMBL" id="JBJYXY010000001">
    <property type="protein sequence ID" value="MFN2975874.1"/>
    <property type="molecule type" value="Genomic_DNA"/>
</dbReference>
<keyword evidence="12" id="KW-1185">Reference proteome</keyword>
<gene>
    <name evidence="11" type="ORF">ACK2TP_08875</name>
</gene>
<evidence type="ECO:0000256" key="8">
    <source>
        <dbReference type="ARBA" id="ARBA00023014"/>
    </source>
</evidence>
<dbReference type="Gene3D" id="3.40.470.10">
    <property type="entry name" value="Uracil-DNA glycosylase-like domain"/>
    <property type="match status" value="1"/>
</dbReference>
<keyword evidence="4" id="KW-0479">Metal-binding</keyword>
<dbReference type="InterPro" id="IPR023875">
    <property type="entry name" value="DNA_repair_put"/>
</dbReference>
<dbReference type="SMART" id="SM00986">
    <property type="entry name" value="UDG"/>
    <property type="match status" value="1"/>
</dbReference>
<proteinExistence type="inferred from homology"/>
<dbReference type="InterPro" id="IPR036895">
    <property type="entry name" value="Uracil-DNA_glycosylase-like_sf"/>
</dbReference>
<keyword evidence="8" id="KW-0411">Iron-sulfur</keyword>
<dbReference type="SUPFAM" id="SSF52141">
    <property type="entry name" value="Uracil-DNA glycosylase-like"/>
    <property type="match status" value="1"/>
</dbReference>
<evidence type="ECO:0000313" key="12">
    <source>
        <dbReference type="Proteomes" id="UP001634747"/>
    </source>
</evidence>
<keyword evidence="5" id="KW-0227">DNA damage</keyword>
<keyword evidence="7" id="KW-0408">Iron</keyword>
<evidence type="ECO:0000256" key="2">
    <source>
        <dbReference type="ARBA" id="ARBA00019403"/>
    </source>
</evidence>
<organism evidence="11 12">
    <name type="scientific">Terriglobus aquaticus</name>
    <dbReference type="NCBI Taxonomy" id="940139"/>
    <lineage>
        <taxon>Bacteria</taxon>
        <taxon>Pseudomonadati</taxon>
        <taxon>Acidobacteriota</taxon>
        <taxon>Terriglobia</taxon>
        <taxon>Terriglobales</taxon>
        <taxon>Acidobacteriaceae</taxon>
        <taxon>Terriglobus</taxon>
    </lineage>
</organism>
<dbReference type="NCBIfam" id="TIGR03915">
    <property type="entry name" value="SAM_7_link_chp"/>
    <property type="match status" value="1"/>
</dbReference>
<evidence type="ECO:0000256" key="3">
    <source>
        <dbReference type="ARBA" id="ARBA00022485"/>
    </source>
</evidence>
<feature type="domain" description="Uracil-DNA glycosylase-like" evidence="10">
    <location>
        <begin position="318"/>
        <end position="478"/>
    </location>
</feature>
<evidence type="ECO:0000259" key="10">
    <source>
        <dbReference type="SMART" id="SM00986"/>
    </source>
</evidence>
<protein>
    <recommendedName>
        <fullName evidence="2">Type-4 uracil-DNA glycosylase</fullName>
    </recommendedName>
</protein>
<keyword evidence="3" id="KW-0004">4Fe-4S</keyword>
<sequence length="487" mass="54679">MSLLHALAERVTRVTVPPSFDAWRELARKALLRGLEPDSIDLADATVAAQADDLFGAVQTDASALDGPYAEMSQERPHVPRAFLDRAKLASYHRDPQRWNLLYRLLWRLQSNRDLMRIEVDHDVSAMLRLVQQVKRDEHKMHAFVRFRRIEGERGEEFIAWYEPAHRILELAAPFFAERFAVMRWSILTPDGSAYWDPELHQLQFGPPLDRTHAPAGDELETLWKSYYGSIFNPARLNPEGMRSHMPVKYWNNLPEVELLPSLLQAAEGRVESMISKQGGKPSAAPFVPHEHTLPVIQAALPTCRGCDLYEHAIQVVPGRGPVTADLVLVGEQPGDQEDKRGEPFVGPAGGVLRKALAEAGVDPDAVYMTNAVKHFKFVQRGKLRLHQNPRMSEITACKPWLMAELDALKPKLVVALGASAAKSLLGGTFALMRDRGKLMQANFAEQVMATIHPSAVLRGRDDAAREQLYRHLRDDLMLARQYLGAA</sequence>
<dbReference type="Pfam" id="PF13566">
    <property type="entry name" value="DUF4130"/>
    <property type="match status" value="1"/>
</dbReference>
<dbReference type="PANTHER" id="PTHR33693:SF9">
    <property type="entry name" value="TYPE-4 URACIL-DNA GLYCOSYLASE"/>
    <property type="match status" value="1"/>
</dbReference>
<dbReference type="SMART" id="SM00987">
    <property type="entry name" value="UreE_C"/>
    <property type="match status" value="1"/>
</dbReference>
<name>A0ABW9KJ97_9BACT</name>
<dbReference type="CDD" id="cd10030">
    <property type="entry name" value="UDG-F4_TTUDGA_SPO1dp_like"/>
    <property type="match status" value="1"/>
</dbReference>
<evidence type="ECO:0000256" key="7">
    <source>
        <dbReference type="ARBA" id="ARBA00023004"/>
    </source>
</evidence>
<evidence type="ECO:0000313" key="11">
    <source>
        <dbReference type="EMBL" id="MFN2975874.1"/>
    </source>
</evidence>
<accession>A0ABW9KJ97</accession>
<dbReference type="InterPro" id="IPR025404">
    <property type="entry name" value="DUF4130"/>
</dbReference>
<evidence type="ECO:0000256" key="9">
    <source>
        <dbReference type="ARBA" id="ARBA00023204"/>
    </source>
</evidence>
<keyword evidence="6" id="KW-0378">Hydrolase</keyword>